<reference evidence="2 3" key="1">
    <citation type="journal article" date="2019" name="Int. J. Syst. Evol. Microbiol.">
        <title>Rufibacter sediminis sp. nov., isolated from freshwater lake sediment.</title>
        <authorList>
            <person name="Qu J.H."/>
            <person name="Zhang L.J."/>
            <person name="Fu Y.H."/>
            <person name="Li H.F."/>
        </authorList>
    </citation>
    <scope>NUCLEOTIDE SEQUENCE [LARGE SCALE GENOMIC DNA]</scope>
    <source>
        <strain evidence="2 3">H-1</strain>
    </source>
</reference>
<dbReference type="InterPro" id="IPR040835">
    <property type="entry name" value="Nmad5"/>
</dbReference>
<sequence>MTRLTNEIRDSIIGKAINEKFEPVLSKLKKEEHELALLCYKSIYDKKVLAAANKLPKEWTRQDGCLRFNAGGYYLTFCLIDKKVPVPYSTGCATLGSLKDEALEKARAFAEKKKDIEDQKIKARYALQAVLYSVTTINKLKTVWAEGEKFYTMYDEQSPKSKGGLPAVQIQELNEMLGLKPSKKAA</sequence>
<dbReference type="Pfam" id="PF18757">
    <property type="entry name" value="Nmad5"/>
    <property type="match status" value="1"/>
</dbReference>
<evidence type="ECO:0000259" key="1">
    <source>
        <dbReference type="Pfam" id="PF18757"/>
    </source>
</evidence>
<dbReference type="EMBL" id="JACOAF010000030">
    <property type="protein sequence ID" value="MBC3540631.1"/>
    <property type="molecule type" value="Genomic_DNA"/>
</dbReference>
<feature type="domain" description="Nucleotide modification associated" evidence="1">
    <location>
        <begin position="2"/>
        <end position="179"/>
    </location>
</feature>
<keyword evidence="3" id="KW-1185">Reference proteome</keyword>
<organism evidence="2 3">
    <name type="scientific">Rufibacter sediminis</name>
    <dbReference type="NCBI Taxonomy" id="2762756"/>
    <lineage>
        <taxon>Bacteria</taxon>
        <taxon>Pseudomonadati</taxon>
        <taxon>Bacteroidota</taxon>
        <taxon>Cytophagia</taxon>
        <taxon>Cytophagales</taxon>
        <taxon>Hymenobacteraceae</taxon>
        <taxon>Rufibacter</taxon>
    </lineage>
</organism>
<evidence type="ECO:0000313" key="2">
    <source>
        <dbReference type="EMBL" id="MBC3540631.1"/>
    </source>
</evidence>
<dbReference type="Proteomes" id="UP000659698">
    <property type="component" value="Unassembled WGS sequence"/>
</dbReference>
<gene>
    <name evidence="2" type="ORF">H7U12_13135</name>
</gene>
<evidence type="ECO:0000313" key="3">
    <source>
        <dbReference type="Proteomes" id="UP000659698"/>
    </source>
</evidence>
<dbReference type="RefSeq" id="WP_186638644.1">
    <property type="nucleotide sequence ID" value="NZ_JACOAF010000030.1"/>
</dbReference>
<name>A0ABR6VTV7_9BACT</name>
<comment type="caution">
    <text evidence="2">The sequence shown here is derived from an EMBL/GenBank/DDBJ whole genome shotgun (WGS) entry which is preliminary data.</text>
</comment>
<accession>A0ABR6VTV7</accession>
<protein>
    <recommendedName>
        <fullName evidence="1">Nucleotide modification associated domain-containing protein</fullName>
    </recommendedName>
</protein>
<proteinExistence type="predicted"/>